<gene>
    <name evidence="1" type="ORF">GCM10011391_23260</name>
</gene>
<dbReference type="Proteomes" id="UP000628775">
    <property type="component" value="Unassembled WGS sequence"/>
</dbReference>
<dbReference type="AlphaFoldDB" id="A0A8J3DUS2"/>
<evidence type="ECO:0000313" key="1">
    <source>
        <dbReference type="EMBL" id="GGE43788.1"/>
    </source>
</evidence>
<keyword evidence="2" id="KW-1185">Reference proteome</keyword>
<name>A0A8J3DUS2_9BACL</name>
<sequence length="60" mass="6919">MLIPITRVRQNEKRITLIPNGKTLKIARENGSAAKILRFLRKAKYFNGVLHDSKSRTHAF</sequence>
<proteinExistence type="predicted"/>
<accession>A0A8J3DUS2</accession>
<dbReference type="EMBL" id="BMIR01000010">
    <property type="protein sequence ID" value="GGE43788.1"/>
    <property type="molecule type" value="Genomic_DNA"/>
</dbReference>
<reference evidence="1" key="1">
    <citation type="journal article" date="2014" name="Int. J. Syst. Evol. Microbiol.">
        <title>Complete genome sequence of Corynebacterium casei LMG S-19264T (=DSM 44701T), isolated from a smear-ripened cheese.</title>
        <authorList>
            <consortium name="US DOE Joint Genome Institute (JGI-PGF)"/>
            <person name="Walter F."/>
            <person name="Albersmeier A."/>
            <person name="Kalinowski J."/>
            <person name="Ruckert C."/>
        </authorList>
    </citation>
    <scope>NUCLEOTIDE SEQUENCE</scope>
    <source>
        <strain evidence="1">CGMCC 1.15371</strain>
    </source>
</reference>
<protein>
    <submittedName>
        <fullName evidence="1">Uncharacterized protein</fullName>
    </submittedName>
</protein>
<evidence type="ECO:0000313" key="2">
    <source>
        <dbReference type="Proteomes" id="UP000628775"/>
    </source>
</evidence>
<organism evidence="1 2">
    <name type="scientific">Pullulanibacillus camelliae</name>
    <dbReference type="NCBI Taxonomy" id="1707096"/>
    <lineage>
        <taxon>Bacteria</taxon>
        <taxon>Bacillati</taxon>
        <taxon>Bacillota</taxon>
        <taxon>Bacilli</taxon>
        <taxon>Bacillales</taxon>
        <taxon>Sporolactobacillaceae</taxon>
        <taxon>Pullulanibacillus</taxon>
    </lineage>
</organism>
<comment type="caution">
    <text evidence="1">The sequence shown here is derived from an EMBL/GenBank/DDBJ whole genome shotgun (WGS) entry which is preliminary data.</text>
</comment>
<reference evidence="1" key="2">
    <citation type="submission" date="2020-09" db="EMBL/GenBank/DDBJ databases">
        <authorList>
            <person name="Sun Q."/>
            <person name="Zhou Y."/>
        </authorList>
    </citation>
    <scope>NUCLEOTIDE SEQUENCE</scope>
    <source>
        <strain evidence="1">CGMCC 1.15371</strain>
    </source>
</reference>